<dbReference type="GO" id="GO:0005634">
    <property type="term" value="C:nucleus"/>
    <property type="evidence" value="ECO:0007669"/>
    <property type="project" value="UniProtKB-SubCell"/>
</dbReference>
<dbReference type="FunFam" id="3.30.730.10:FF:000001">
    <property type="entry name" value="Ethylene-responsive transcription factor 2"/>
    <property type="match status" value="1"/>
</dbReference>
<evidence type="ECO:0000256" key="2">
    <source>
        <dbReference type="ARBA" id="ARBA00022821"/>
    </source>
</evidence>
<dbReference type="AlphaFoldDB" id="A0AA38S776"/>
<organism evidence="9 10">
    <name type="scientific">Centaurea solstitialis</name>
    <name type="common">yellow star-thistle</name>
    <dbReference type="NCBI Taxonomy" id="347529"/>
    <lineage>
        <taxon>Eukaryota</taxon>
        <taxon>Viridiplantae</taxon>
        <taxon>Streptophyta</taxon>
        <taxon>Embryophyta</taxon>
        <taxon>Tracheophyta</taxon>
        <taxon>Spermatophyta</taxon>
        <taxon>Magnoliopsida</taxon>
        <taxon>eudicotyledons</taxon>
        <taxon>Gunneridae</taxon>
        <taxon>Pentapetalae</taxon>
        <taxon>asterids</taxon>
        <taxon>campanulids</taxon>
        <taxon>Asterales</taxon>
        <taxon>Asteraceae</taxon>
        <taxon>Carduoideae</taxon>
        <taxon>Cardueae</taxon>
        <taxon>Centaureinae</taxon>
        <taxon>Centaurea</taxon>
    </lineage>
</organism>
<sequence length="173" mass="19900">MATPDEAAALEFIRQHLLDEFRSPIHQFVPDHCSSSSDSSDFTNQNRSNTGDFSEIEFTERETIIDMVEIGSGKERPPELTGDDRRSVTRREGEDEGRKYRGVRRRPWGKYAAEIRDPKRRGCRVWLGTFDSAIEAAEAYDRTAFAMRGSKAILNFPLEVAKLRKTADDRWNR</sequence>
<feature type="compositionally biased region" description="Basic and acidic residues" evidence="7">
    <location>
        <begin position="72"/>
        <end position="99"/>
    </location>
</feature>
<dbReference type="GO" id="GO:0003677">
    <property type="term" value="F:DNA binding"/>
    <property type="evidence" value="ECO:0007669"/>
    <property type="project" value="UniProtKB-KW"/>
</dbReference>
<proteinExistence type="predicted"/>
<comment type="subcellular location">
    <subcellularLocation>
        <location evidence="1">Nucleus</location>
    </subcellularLocation>
</comment>
<evidence type="ECO:0000313" key="10">
    <source>
        <dbReference type="Proteomes" id="UP001172457"/>
    </source>
</evidence>
<feature type="domain" description="AP2/ERF" evidence="8">
    <location>
        <begin position="99"/>
        <end position="157"/>
    </location>
</feature>
<keyword evidence="4" id="KW-0238">DNA-binding</keyword>
<evidence type="ECO:0000256" key="6">
    <source>
        <dbReference type="ARBA" id="ARBA00023242"/>
    </source>
</evidence>
<keyword evidence="2" id="KW-0611">Plant defense</keyword>
<dbReference type="InterPro" id="IPR036955">
    <property type="entry name" value="AP2/ERF_dom_sf"/>
</dbReference>
<dbReference type="CDD" id="cd00018">
    <property type="entry name" value="AP2"/>
    <property type="match status" value="1"/>
</dbReference>
<keyword evidence="5" id="KW-0804">Transcription</keyword>
<feature type="compositionally biased region" description="Polar residues" evidence="7">
    <location>
        <begin position="42"/>
        <end position="52"/>
    </location>
</feature>
<name>A0AA38S776_9ASTR</name>
<dbReference type="InterPro" id="IPR001471">
    <property type="entry name" value="AP2/ERF_dom"/>
</dbReference>
<dbReference type="InterPro" id="IPR016177">
    <property type="entry name" value="DNA-bd_dom_sf"/>
</dbReference>
<evidence type="ECO:0000256" key="3">
    <source>
        <dbReference type="ARBA" id="ARBA00023015"/>
    </source>
</evidence>
<evidence type="ECO:0000313" key="9">
    <source>
        <dbReference type="EMBL" id="KAJ9536889.1"/>
    </source>
</evidence>
<keyword evidence="10" id="KW-1185">Reference proteome</keyword>
<dbReference type="EMBL" id="JARYMX010000008">
    <property type="protein sequence ID" value="KAJ9536889.1"/>
    <property type="molecule type" value="Genomic_DNA"/>
</dbReference>
<dbReference type="PRINTS" id="PR00367">
    <property type="entry name" value="ETHRSPELEMNT"/>
</dbReference>
<accession>A0AA38S776</accession>
<dbReference type="Proteomes" id="UP001172457">
    <property type="component" value="Chromosome 8"/>
</dbReference>
<evidence type="ECO:0000256" key="4">
    <source>
        <dbReference type="ARBA" id="ARBA00023125"/>
    </source>
</evidence>
<dbReference type="GO" id="GO:0003700">
    <property type="term" value="F:DNA-binding transcription factor activity"/>
    <property type="evidence" value="ECO:0007669"/>
    <property type="project" value="InterPro"/>
</dbReference>
<reference evidence="9" key="1">
    <citation type="submission" date="2023-03" db="EMBL/GenBank/DDBJ databases">
        <title>Chromosome-scale reference genome and RAD-based genetic map of yellow starthistle (Centaurea solstitialis) reveal putative structural variation and QTLs associated with invader traits.</title>
        <authorList>
            <person name="Reatini B."/>
            <person name="Cang F.A."/>
            <person name="Jiang Q."/>
            <person name="Mckibben M.T.W."/>
            <person name="Barker M.S."/>
            <person name="Rieseberg L.H."/>
            <person name="Dlugosch K.M."/>
        </authorList>
    </citation>
    <scope>NUCLEOTIDE SEQUENCE</scope>
    <source>
        <strain evidence="9">CAN-66</strain>
        <tissue evidence="9">Leaf</tissue>
    </source>
</reference>
<evidence type="ECO:0000256" key="1">
    <source>
        <dbReference type="ARBA" id="ARBA00004123"/>
    </source>
</evidence>
<dbReference type="GO" id="GO:0009873">
    <property type="term" value="P:ethylene-activated signaling pathway"/>
    <property type="evidence" value="ECO:0007669"/>
    <property type="project" value="InterPro"/>
</dbReference>
<evidence type="ECO:0000256" key="5">
    <source>
        <dbReference type="ARBA" id="ARBA00023163"/>
    </source>
</evidence>
<dbReference type="PANTHER" id="PTHR31190:SF465">
    <property type="entry name" value="DNA-BINDING DOMAIN-CONTAINING PROTEIN-RELATED"/>
    <property type="match status" value="1"/>
</dbReference>
<evidence type="ECO:0000259" key="8">
    <source>
        <dbReference type="PROSITE" id="PS51032"/>
    </source>
</evidence>
<evidence type="ECO:0000256" key="7">
    <source>
        <dbReference type="SAM" id="MobiDB-lite"/>
    </source>
</evidence>
<gene>
    <name evidence="9" type="ORF">OSB04_029622</name>
</gene>
<dbReference type="SUPFAM" id="SSF54171">
    <property type="entry name" value="DNA-binding domain"/>
    <property type="match status" value="1"/>
</dbReference>
<keyword evidence="3" id="KW-0805">Transcription regulation</keyword>
<dbReference type="Gene3D" id="3.30.730.10">
    <property type="entry name" value="AP2/ERF domain"/>
    <property type="match status" value="1"/>
</dbReference>
<dbReference type="PANTHER" id="PTHR31190">
    <property type="entry name" value="DNA-BINDING DOMAIN"/>
    <property type="match status" value="1"/>
</dbReference>
<dbReference type="SMART" id="SM00380">
    <property type="entry name" value="AP2"/>
    <property type="match status" value="1"/>
</dbReference>
<feature type="region of interest" description="Disordered" evidence="7">
    <location>
        <begin position="69"/>
        <end position="100"/>
    </location>
</feature>
<feature type="region of interest" description="Disordered" evidence="7">
    <location>
        <begin position="32"/>
        <end position="56"/>
    </location>
</feature>
<comment type="caution">
    <text evidence="9">The sequence shown here is derived from an EMBL/GenBank/DDBJ whole genome shotgun (WGS) entry which is preliminary data.</text>
</comment>
<dbReference type="PROSITE" id="PS51032">
    <property type="entry name" value="AP2_ERF"/>
    <property type="match status" value="1"/>
</dbReference>
<dbReference type="InterPro" id="IPR044808">
    <property type="entry name" value="ERF_plant"/>
</dbReference>
<dbReference type="GO" id="GO:0006952">
    <property type="term" value="P:defense response"/>
    <property type="evidence" value="ECO:0007669"/>
    <property type="project" value="UniProtKB-KW"/>
</dbReference>
<dbReference type="Pfam" id="PF00847">
    <property type="entry name" value="AP2"/>
    <property type="match status" value="1"/>
</dbReference>
<protein>
    <recommendedName>
        <fullName evidence="8">AP2/ERF domain-containing protein</fullName>
    </recommendedName>
</protein>
<keyword evidence="6" id="KW-0539">Nucleus</keyword>